<reference evidence="3" key="1">
    <citation type="submission" date="2016-11" db="EMBL/GenBank/DDBJ databases">
        <authorList>
            <person name="Varghese N."/>
            <person name="Submissions S."/>
        </authorList>
    </citation>
    <scope>NUCLEOTIDE SEQUENCE [LARGE SCALE GENOMIC DNA]</scope>
    <source>
        <strain evidence="3">DSM 26134</strain>
    </source>
</reference>
<keyword evidence="3" id="KW-1185">Reference proteome</keyword>
<dbReference type="AlphaFoldDB" id="A0A1M6K4D6"/>
<proteinExistence type="predicted"/>
<dbReference type="Pfam" id="PF13568">
    <property type="entry name" value="OMP_b-brl_2"/>
    <property type="match status" value="1"/>
</dbReference>
<gene>
    <name evidence="2" type="ORF">SAMN04488028_101436</name>
</gene>
<dbReference type="InterPro" id="IPR011250">
    <property type="entry name" value="OMP/PagP_B-barrel"/>
</dbReference>
<evidence type="ECO:0000313" key="2">
    <source>
        <dbReference type="EMBL" id="SHJ53755.1"/>
    </source>
</evidence>
<evidence type="ECO:0000313" key="3">
    <source>
        <dbReference type="Proteomes" id="UP000184474"/>
    </source>
</evidence>
<accession>A0A1M6K4D6</accession>
<protein>
    <submittedName>
        <fullName evidence="2">Outer membrane protein beta-barrel domain-containing protein</fullName>
    </submittedName>
</protein>
<dbReference type="SUPFAM" id="SSF56925">
    <property type="entry name" value="OMPA-like"/>
    <property type="match status" value="1"/>
</dbReference>
<dbReference type="STRING" id="156994.SAMN04488028_101436"/>
<organism evidence="2 3">
    <name type="scientific">Reichenbachiella agariperforans</name>
    <dbReference type="NCBI Taxonomy" id="156994"/>
    <lineage>
        <taxon>Bacteria</taxon>
        <taxon>Pseudomonadati</taxon>
        <taxon>Bacteroidota</taxon>
        <taxon>Cytophagia</taxon>
        <taxon>Cytophagales</taxon>
        <taxon>Reichenbachiellaceae</taxon>
        <taxon>Reichenbachiella</taxon>
    </lineage>
</organism>
<sequence length="409" mass="48529">MKKQLLLLASTLLSINCYSQIIFENGYYINNLDQKIVCQIKNNDWRNNPTKFEYRLSEGDEIKMGIIDSIQEFSIGNNSKYIRRTIDIDRSSDNVIYLSNEKKPIFNEETLFLKVLFEGKSNLYEYVDGNLRRYFYSTEEHSNTQQLVYKQFKNKENKIEENNRYKQQLWNDLKCPSFEMRRFENIDYKKNDLVKIFKAHSLCHNSEMIDLEQKEKRDLFNLTPKVHLNNSSLTLKNSVADYEYTDFGHKTNFGFGVEAEFILPFNKNKWSISIEPTYQYYSAKKSTEATVSRRDVTLIKEIDYSSVEIPISLRYYLFLNENSKLFINASIIEDITSSSSVSSIRNDGSNEYKLDIDTQRNWAFGLGYKYNDKYSLEIRYQTRREVLKEYVFWSSDYRTLAVVIGYTLF</sequence>
<name>A0A1M6K4D6_REIAG</name>
<feature type="domain" description="Outer membrane protein beta-barrel" evidence="1">
    <location>
        <begin position="226"/>
        <end position="380"/>
    </location>
</feature>
<dbReference type="InterPro" id="IPR025665">
    <property type="entry name" value="Beta-barrel_OMP_2"/>
</dbReference>
<dbReference type="EMBL" id="FRAA01000001">
    <property type="protein sequence ID" value="SHJ53755.1"/>
    <property type="molecule type" value="Genomic_DNA"/>
</dbReference>
<dbReference type="Proteomes" id="UP000184474">
    <property type="component" value="Unassembled WGS sequence"/>
</dbReference>
<evidence type="ECO:0000259" key="1">
    <source>
        <dbReference type="Pfam" id="PF13568"/>
    </source>
</evidence>
<dbReference type="RefSeq" id="WP_073119015.1">
    <property type="nucleotide sequence ID" value="NZ_FRAA01000001.1"/>
</dbReference>